<dbReference type="OrthoDB" id="2111471at2"/>
<name>A0A1T5D6T3_9FLAO</name>
<dbReference type="GO" id="GO:0004180">
    <property type="term" value="F:carboxypeptidase activity"/>
    <property type="evidence" value="ECO:0007669"/>
    <property type="project" value="UniProtKB-KW"/>
</dbReference>
<keyword evidence="4" id="KW-0645">Protease</keyword>
<dbReference type="PROSITE" id="PS51257">
    <property type="entry name" value="PROKAR_LIPOPROTEIN"/>
    <property type="match status" value="1"/>
</dbReference>
<keyword evidence="5" id="KW-1185">Reference proteome</keyword>
<reference evidence="5" key="1">
    <citation type="submission" date="2017-02" db="EMBL/GenBank/DDBJ databases">
        <authorList>
            <person name="Varghese N."/>
            <person name="Submissions S."/>
        </authorList>
    </citation>
    <scope>NUCLEOTIDE SEQUENCE [LARGE SCALE GENOMIC DNA]</scope>
    <source>
        <strain evidence="5">DSM 23546</strain>
    </source>
</reference>
<evidence type="ECO:0000259" key="3">
    <source>
        <dbReference type="Pfam" id="PF14321"/>
    </source>
</evidence>
<evidence type="ECO:0000256" key="2">
    <source>
        <dbReference type="SAM" id="SignalP"/>
    </source>
</evidence>
<feature type="domain" description="DUF4382" evidence="3">
    <location>
        <begin position="41"/>
        <end position="183"/>
    </location>
</feature>
<dbReference type="PANTHER" id="PTHR23303">
    <property type="entry name" value="CARBOXYPEPTIDASE REGULATORY REGION-CONTAINING"/>
    <property type="match status" value="1"/>
</dbReference>
<dbReference type="InterPro" id="IPR008969">
    <property type="entry name" value="CarboxyPept-like_regulatory"/>
</dbReference>
<feature type="chain" id="PRO_5012368912" evidence="2">
    <location>
        <begin position="21"/>
        <end position="387"/>
    </location>
</feature>
<dbReference type="SUPFAM" id="SSF49464">
    <property type="entry name" value="Carboxypeptidase regulatory domain-like"/>
    <property type="match status" value="1"/>
</dbReference>
<dbReference type="Proteomes" id="UP000190339">
    <property type="component" value="Unassembled WGS sequence"/>
</dbReference>
<keyword evidence="1 2" id="KW-0732">Signal</keyword>
<organism evidence="4 5">
    <name type="scientific">Maribacter arcticus</name>
    <dbReference type="NCBI Taxonomy" id="561365"/>
    <lineage>
        <taxon>Bacteria</taxon>
        <taxon>Pseudomonadati</taxon>
        <taxon>Bacteroidota</taxon>
        <taxon>Flavobacteriia</taxon>
        <taxon>Flavobacteriales</taxon>
        <taxon>Flavobacteriaceae</taxon>
        <taxon>Maribacter</taxon>
    </lineage>
</organism>
<dbReference type="PANTHER" id="PTHR23303:SF14">
    <property type="entry name" value="BOS COMPLEX SUBUNIT NOMO1-RELATED"/>
    <property type="match status" value="1"/>
</dbReference>
<dbReference type="SUPFAM" id="SSF49478">
    <property type="entry name" value="Cna protein B-type domain"/>
    <property type="match status" value="1"/>
</dbReference>
<dbReference type="EMBL" id="FUYL01000008">
    <property type="protein sequence ID" value="SKB67301.1"/>
    <property type="molecule type" value="Genomic_DNA"/>
</dbReference>
<sequence length="387" mass="42110">MILKSLRTLVFIAFATFSLASIQSCSESISPTDELSSEDQTSRVQLVLVDAPGDYMEVNVEIVDIQYNSSEDDEGWKSFDREYPINVDLTELIADNTLLLTDEIIPSGMLKQIRLVLSDNNNIVIDGEPNPIDLDTPSAQQSGLKLKLDTELEPGFSYTFILDWDVDKSIVKAGNSGNYNLKPVINVNAEVNSGTVKGNVIGKLSNSEADAVALENVTVGVFSVNDLDNSVSSTQTDVNGDFTFLGLAGGSYIFKIMNSGYQDYETPQDTPIVVEVGVVNVLGESIELLLSDSIKGNVVGKLTVDDENPIALENVTVEIFVANDLVNSITTATTDINGDFSFQGLMTDSYVLKITNEGYIDYESTPIDVEFGVLYEIAESIELLLIE</sequence>
<dbReference type="Gene3D" id="2.60.40.1120">
    <property type="entry name" value="Carboxypeptidase-like, regulatory domain"/>
    <property type="match status" value="2"/>
</dbReference>
<dbReference type="InterPro" id="IPR025491">
    <property type="entry name" value="DUF4382"/>
</dbReference>
<keyword evidence="4" id="KW-0378">Hydrolase</keyword>
<gene>
    <name evidence="4" type="ORF">SAMN05660866_02769</name>
</gene>
<keyword evidence="4" id="KW-0121">Carboxypeptidase</keyword>
<feature type="signal peptide" evidence="2">
    <location>
        <begin position="1"/>
        <end position="20"/>
    </location>
</feature>
<dbReference type="Pfam" id="PF14321">
    <property type="entry name" value="DUF4382"/>
    <property type="match status" value="1"/>
</dbReference>
<dbReference type="InterPro" id="IPR051417">
    <property type="entry name" value="SDr/BOS_complex"/>
</dbReference>
<proteinExistence type="predicted"/>
<dbReference type="AlphaFoldDB" id="A0A1T5D6T3"/>
<dbReference type="RefSeq" id="WP_079513201.1">
    <property type="nucleotide sequence ID" value="NZ_FUYL01000008.1"/>
</dbReference>
<protein>
    <submittedName>
        <fullName evidence="4">Carboxypeptidase regulatory-like domain-containing protein</fullName>
    </submittedName>
</protein>
<evidence type="ECO:0000313" key="5">
    <source>
        <dbReference type="Proteomes" id="UP000190339"/>
    </source>
</evidence>
<evidence type="ECO:0000256" key="1">
    <source>
        <dbReference type="ARBA" id="ARBA00022729"/>
    </source>
</evidence>
<evidence type="ECO:0000313" key="4">
    <source>
        <dbReference type="EMBL" id="SKB67301.1"/>
    </source>
</evidence>
<accession>A0A1T5D6T3</accession>